<proteinExistence type="predicted"/>
<dbReference type="Proteomes" id="UP000664800">
    <property type="component" value="Unassembled WGS sequence"/>
</dbReference>
<dbReference type="Pfam" id="PF13098">
    <property type="entry name" value="Thioredoxin_2"/>
    <property type="match status" value="1"/>
</dbReference>
<dbReference type="AlphaFoldDB" id="A0A8I1SW80"/>
<organism evidence="2 3">
    <name type="scientific">Thiomonas arsenitoxydans (strain DSM 22701 / CIP 110005 / 3As)</name>
    <dbReference type="NCBI Taxonomy" id="426114"/>
    <lineage>
        <taxon>Bacteria</taxon>
        <taxon>Pseudomonadati</taxon>
        <taxon>Pseudomonadota</taxon>
        <taxon>Betaproteobacteria</taxon>
        <taxon>Burkholderiales</taxon>
        <taxon>Thiomonas</taxon>
    </lineage>
</organism>
<dbReference type="PROSITE" id="PS51318">
    <property type="entry name" value="TAT"/>
    <property type="match status" value="1"/>
</dbReference>
<name>A0A8I1SW80_THIA3</name>
<sequence length="221" mass="23824">MSEQNAVVPHAPCARPSSTSRRRLLRLALVWPAATLPLFWKFPAAEAANSSAEWSADPEAARAAKLLKAIGSAYWIPEGAGPRIVYIFFDPNCPFSHKLYLATRAEVGKGGLQLRWIPVGQLEASSPGKAAAILAAPDPLTAFHKNEDDWNFGDSPAGGIRPLAHPSARVLHQLQTNAALMRQANLHTFPVMLYRTANGRAHLIVGLLPEDAIATVLRSAS</sequence>
<dbReference type="EMBL" id="JAFKMR010000011">
    <property type="protein sequence ID" value="MBN8743319.1"/>
    <property type="molecule type" value="Genomic_DNA"/>
</dbReference>
<evidence type="ECO:0000259" key="1">
    <source>
        <dbReference type="Pfam" id="PF13098"/>
    </source>
</evidence>
<dbReference type="InterPro" id="IPR012336">
    <property type="entry name" value="Thioredoxin-like_fold"/>
</dbReference>
<dbReference type="InterPro" id="IPR006311">
    <property type="entry name" value="TAT_signal"/>
</dbReference>
<comment type="caution">
    <text evidence="2">The sequence shown here is derived from an EMBL/GenBank/DDBJ whole genome shotgun (WGS) entry which is preliminary data.</text>
</comment>
<dbReference type="InterPro" id="IPR036249">
    <property type="entry name" value="Thioredoxin-like_sf"/>
</dbReference>
<accession>A0A8I1SW80</accession>
<dbReference type="Gene3D" id="3.40.30.10">
    <property type="entry name" value="Glutaredoxin"/>
    <property type="match status" value="1"/>
</dbReference>
<protein>
    <submittedName>
        <fullName evidence="2">Thioredoxin fold domain-containing protein</fullName>
    </submittedName>
</protein>
<dbReference type="RefSeq" id="WP_276727937.1">
    <property type="nucleotide sequence ID" value="NZ_JAFKMR010000011.1"/>
</dbReference>
<evidence type="ECO:0000313" key="3">
    <source>
        <dbReference type="Proteomes" id="UP000664800"/>
    </source>
</evidence>
<reference evidence="2" key="1">
    <citation type="submission" date="2021-02" db="EMBL/GenBank/DDBJ databases">
        <title>Thiocyanate and organic carbon inputs drive convergent selection for specific autotrophic Afipia and Thiobacillus strains within complex microbiomes.</title>
        <authorList>
            <person name="Huddy R.J."/>
            <person name="Sachdeva R."/>
            <person name="Kadzinga F."/>
            <person name="Kantor R.S."/>
            <person name="Harrison S.T.L."/>
            <person name="Banfield J.F."/>
        </authorList>
    </citation>
    <scope>NUCLEOTIDE SEQUENCE</scope>
    <source>
        <strain evidence="2">SCN18_13_7_16_R3_B_64_19</strain>
    </source>
</reference>
<gene>
    <name evidence="2" type="ORF">J0I24_03330</name>
</gene>
<evidence type="ECO:0000313" key="2">
    <source>
        <dbReference type="EMBL" id="MBN8743319.1"/>
    </source>
</evidence>
<feature type="domain" description="Thioredoxin-like fold" evidence="1">
    <location>
        <begin position="78"/>
        <end position="217"/>
    </location>
</feature>
<dbReference type="SUPFAM" id="SSF52833">
    <property type="entry name" value="Thioredoxin-like"/>
    <property type="match status" value="1"/>
</dbReference>